<organism evidence="2 3">
    <name type="scientific">Laccaria amethystina LaAM-08-1</name>
    <dbReference type="NCBI Taxonomy" id="1095629"/>
    <lineage>
        <taxon>Eukaryota</taxon>
        <taxon>Fungi</taxon>
        <taxon>Dikarya</taxon>
        <taxon>Basidiomycota</taxon>
        <taxon>Agaricomycotina</taxon>
        <taxon>Agaricomycetes</taxon>
        <taxon>Agaricomycetidae</taxon>
        <taxon>Agaricales</taxon>
        <taxon>Agaricineae</taxon>
        <taxon>Hydnangiaceae</taxon>
        <taxon>Laccaria</taxon>
    </lineage>
</organism>
<feature type="signal peptide" evidence="1">
    <location>
        <begin position="1"/>
        <end position="18"/>
    </location>
</feature>
<keyword evidence="1" id="KW-0732">Signal</keyword>
<dbReference type="OrthoDB" id="2536450at2759"/>
<reference evidence="2 3" key="1">
    <citation type="submission" date="2014-04" db="EMBL/GenBank/DDBJ databases">
        <authorList>
            <consortium name="DOE Joint Genome Institute"/>
            <person name="Kuo A."/>
            <person name="Kohler A."/>
            <person name="Nagy L.G."/>
            <person name="Floudas D."/>
            <person name="Copeland A."/>
            <person name="Barry K.W."/>
            <person name="Cichocki N."/>
            <person name="Veneault-Fourrey C."/>
            <person name="LaButti K."/>
            <person name="Lindquist E.A."/>
            <person name="Lipzen A."/>
            <person name="Lundell T."/>
            <person name="Morin E."/>
            <person name="Murat C."/>
            <person name="Sun H."/>
            <person name="Tunlid A."/>
            <person name="Henrissat B."/>
            <person name="Grigoriev I.V."/>
            <person name="Hibbett D.S."/>
            <person name="Martin F."/>
            <person name="Nordberg H.P."/>
            <person name="Cantor M.N."/>
            <person name="Hua S.X."/>
        </authorList>
    </citation>
    <scope>NUCLEOTIDE SEQUENCE [LARGE SCALE GENOMIC DNA]</scope>
    <source>
        <strain evidence="2 3">LaAM-08-1</strain>
    </source>
</reference>
<evidence type="ECO:0000313" key="2">
    <source>
        <dbReference type="EMBL" id="KIK09155.1"/>
    </source>
</evidence>
<sequence>MPILRAFAVISLAAYVSAQSLSSTCTSALTSVALNPDAAACLSPSSLIPIATGGANQSIIPPINNWLTAVCGAPACSNATIAAVVTNITTGCATDLAATGFTSDLTPTITTLVEQYYPTVRQVVCLKDGSTNCITETLTNIEAVVGTLSLTNILAIVANPPSTIPTNITCSNCIKAAYTIIAKNIPSVVSDAAPALQSQCGASFTDGTTPSGISESATDAALASTSSKAAAAGSVAMLSQGLVTGLAASGLVLVSTLFTLLA</sequence>
<reference evidence="3" key="2">
    <citation type="submission" date="2015-01" db="EMBL/GenBank/DDBJ databases">
        <title>Evolutionary Origins and Diversification of the Mycorrhizal Mutualists.</title>
        <authorList>
            <consortium name="DOE Joint Genome Institute"/>
            <consortium name="Mycorrhizal Genomics Consortium"/>
            <person name="Kohler A."/>
            <person name="Kuo A."/>
            <person name="Nagy L.G."/>
            <person name="Floudas D."/>
            <person name="Copeland A."/>
            <person name="Barry K.W."/>
            <person name="Cichocki N."/>
            <person name="Veneault-Fourrey C."/>
            <person name="LaButti K."/>
            <person name="Lindquist E.A."/>
            <person name="Lipzen A."/>
            <person name="Lundell T."/>
            <person name="Morin E."/>
            <person name="Murat C."/>
            <person name="Riley R."/>
            <person name="Ohm R."/>
            <person name="Sun H."/>
            <person name="Tunlid A."/>
            <person name="Henrissat B."/>
            <person name="Grigoriev I.V."/>
            <person name="Hibbett D.S."/>
            <person name="Martin F."/>
        </authorList>
    </citation>
    <scope>NUCLEOTIDE SEQUENCE [LARGE SCALE GENOMIC DNA]</scope>
    <source>
        <strain evidence="3">LaAM-08-1</strain>
    </source>
</reference>
<dbReference type="PANTHER" id="PTHR34862:SF1">
    <property type="entry name" value="SPARK DOMAIN-CONTAINING PROTEIN"/>
    <property type="match status" value="1"/>
</dbReference>
<dbReference type="HOGENOM" id="CLU_084277_0_0_1"/>
<dbReference type="AlphaFoldDB" id="A0A0C9XA56"/>
<keyword evidence="3" id="KW-1185">Reference proteome</keyword>
<dbReference type="EMBL" id="KN838539">
    <property type="protein sequence ID" value="KIK09155.1"/>
    <property type="molecule type" value="Genomic_DNA"/>
</dbReference>
<accession>A0A0C9XA56</accession>
<feature type="chain" id="PRO_5002222736" description="Secreted protein" evidence="1">
    <location>
        <begin position="19"/>
        <end position="262"/>
    </location>
</feature>
<gene>
    <name evidence="2" type="ORF">K443DRAFT_671648</name>
</gene>
<name>A0A0C9XA56_9AGAR</name>
<evidence type="ECO:0008006" key="4">
    <source>
        <dbReference type="Google" id="ProtNLM"/>
    </source>
</evidence>
<evidence type="ECO:0000313" key="3">
    <source>
        <dbReference type="Proteomes" id="UP000054477"/>
    </source>
</evidence>
<proteinExistence type="predicted"/>
<dbReference type="PANTHER" id="PTHR34862">
    <property type="entry name" value="SPARK DOMAIN-CONTAINING PROTEIN"/>
    <property type="match status" value="1"/>
</dbReference>
<evidence type="ECO:0000256" key="1">
    <source>
        <dbReference type="SAM" id="SignalP"/>
    </source>
</evidence>
<dbReference type="Proteomes" id="UP000054477">
    <property type="component" value="Unassembled WGS sequence"/>
</dbReference>
<protein>
    <recommendedName>
        <fullName evidence="4">Secreted protein</fullName>
    </recommendedName>
</protein>